<reference evidence="1" key="1">
    <citation type="submission" date="2018-11" db="EMBL/GenBank/DDBJ databases">
        <authorList>
            <person name="Grassa J C."/>
        </authorList>
    </citation>
    <scope>NUCLEOTIDE SEQUENCE [LARGE SCALE GENOMIC DNA]</scope>
</reference>
<protein>
    <submittedName>
        <fullName evidence="1">Uncharacterized protein</fullName>
    </submittedName>
</protein>
<dbReference type="EMBL" id="UZAU01000692">
    <property type="status" value="NOT_ANNOTATED_CDS"/>
    <property type="molecule type" value="Genomic_DNA"/>
</dbReference>
<accession>A0A803QCB8</accession>
<name>A0A803QCB8_CANSA</name>
<evidence type="ECO:0000313" key="2">
    <source>
        <dbReference type="Proteomes" id="UP000596661"/>
    </source>
</evidence>
<dbReference type="EnsemblPlants" id="evm.model.08.775">
    <property type="protein sequence ID" value="cds.evm.model.08.775"/>
    <property type="gene ID" value="evm.TU.08.775"/>
</dbReference>
<proteinExistence type="predicted"/>
<keyword evidence="2" id="KW-1185">Reference proteome</keyword>
<dbReference type="AlphaFoldDB" id="A0A803QCB8"/>
<dbReference type="Gramene" id="evm.model.08.775">
    <property type="protein sequence ID" value="cds.evm.model.08.775"/>
    <property type="gene ID" value="evm.TU.08.775"/>
</dbReference>
<organism evidence="1 2">
    <name type="scientific">Cannabis sativa</name>
    <name type="common">Hemp</name>
    <name type="synonym">Marijuana</name>
    <dbReference type="NCBI Taxonomy" id="3483"/>
    <lineage>
        <taxon>Eukaryota</taxon>
        <taxon>Viridiplantae</taxon>
        <taxon>Streptophyta</taxon>
        <taxon>Embryophyta</taxon>
        <taxon>Tracheophyta</taxon>
        <taxon>Spermatophyta</taxon>
        <taxon>Magnoliopsida</taxon>
        <taxon>eudicotyledons</taxon>
        <taxon>Gunneridae</taxon>
        <taxon>Pentapetalae</taxon>
        <taxon>rosids</taxon>
        <taxon>fabids</taxon>
        <taxon>Rosales</taxon>
        <taxon>Cannabaceae</taxon>
        <taxon>Cannabis</taxon>
    </lineage>
</organism>
<dbReference type="Proteomes" id="UP000596661">
    <property type="component" value="Chromosome 8"/>
</dbReference>
<reference evidence="1" key="2">
    <citation type="submission" date="2021-03" db="UniProtKB">
        <authorList>
            <consortium name="EnsemblPlants"/>
        </authorList>
    </citation>
    <scope>IDENTIFICATION</scope>
</reference>
<sequence>MQTTIHRVNRLEFGTLASLVKGITTPKFSKFELNRDDAHHSPNESKLFPFLQNSRTLFGINTQGKKIHYLTSTSLKCGPIYKKNEPDKDYIQRFLEVATKTKTLTEDARVVALIIGIKEMSPLLSNFRLKAVYTMNDFLDRVDGFIKLKKVVTRAKGSKGGKKKLPDTEAPTIEAQALARGNAPLQPAPITSRLEIVIGGAPLSRNSRKALESGADIPPCSKIKLTLIVSIAPRQTPITATFIEVHVKSPLNVMLGRPTHYDL</sequence>
<evidence type="ECO:0000313" key="1">
    <source>
        <dbReference type="EnsemblPlants" id="cds.evm.model.08.775"/>
    </source>
</evidence>